<dbReference type="SUPFAM" id="SSF103473">
    <property type="entry name" value="MFS general substrate transporter"/>
    <property type="match status" value="1"/>
</dbReference>
<evidence type="ECO:0000313" key="10">
    <source>
        <dbReference type="EMBL" id="MBO0354681.1"/>
    </source>
</evidence>
<feature type="transmembrane region" description="Helical" evidence="8">
    <location>
        <begin position="407"/>
        <end position="426"/>
    </location>
</feature>
<proteinExistence type="inferred from homology"/>
<evidence type="ECO:0000256" key="2">
    <source>
        <dbReference type="ARBA" id="ARBA00010992"/>
    </source>
</evidence>
<dbReference type="EMBL" id="JAFLNL010000006">
    <property type="protein sequence ID" value="MBO0354681.1"/>
    <property type="molecule type" value="Genomic_DNA"/>
</dbReference>
<dbReference type="NCBIfam" id="TIGR00879">
    <property type="entry name" value="SP"/>
    <property type="match status" value="1"/>
</dbReference>
<feature type="transmembrane region" description="Helical" evidence="8">
    <location>
        <begin position="114"/>
        <end position="137"/>
    </location>
</feature>
<evidence type="ECO:0000256" key="1">
    <source>
        <dbReference type="ARBA" id="ARBA00004141"/>
    </source>
</evidence>
<dbReference type="InterPro" id="IPR050814">
    <property type="entry name" value="Myo-inositol_Transporter"/>
</dbReference>
<dbReference type="InterPro" id="IPR005828">
    <property type="entry name" value="MFS_sugar_transport-like"/>
</dbReference>
<dbReference type="InterPro" id="IPR005829">
    <property type="entry name" value="Sugar_transporter_CS"/>
</dbReference>
<feature type="transmembrane region" description="Helical" evidence="8">
    <location>
        <begin position="149"/>
        <end position="177"/>
    </location>
</feature>
<dbReference type="PANTHER" id="PTHR48020">
    <property type="entry name" value="PROTON MYO-INOSITOL COTRANSPORTER"/>
    <property type="match status" value="1"/>
</dbReference>
<feature type="transmembrane region" description="Helical" evidence="8">
    <location>
        <begin position="343"/>
        <end position="364"/>
    </location>
</feature>
<accession>A0ABS3G5J5</accession>
<feature type="transmembrane region" description="Helical" evidence="8">
    <location>
        <begin position="370"/>
        <end position="395"/>
    </location>
</feature>
<keyword evidence="5 8" id="KW-1133">Transmembrane helix</keyword>
<feature type="transmembrane region" description="Helical" evidence="8">
    <location>
        <begin position="197"/>
        <end position="218"/>
    </location>
</feature>
<dbReference type="Proteomes" id="UP000664044">
    <property type="component" value="Unassembled WGS sequence"/>
</dbReference>
<gene>
    <name evidence="10" type="ORF">J0656_11705</name>
</gene>
<dbReference type="Pfam" id="PF00083">
    <property type="entry name" value="Sugar_tr"/>
    <property type="match status" value="1"/>
</dbReference>
<dbReference type="InterPro" id="IPR003663">
    <property type="entry name" value="Sugar/inositol_transpt"/>
</dbReference>
<evidence type="ECO:0000256" key="8">
    <source>
        <dbReference type="SAM" id="Phobius"/>
    </source>
</evidence>
<feature type="transmembrane region" description="Helical" evidence="8">
    <location>
        <begin position="20"/>
        <end position="43"/>
    </location>
</feature>
<feature type="transmembrane region" description="Helical" evidence="8">
    <location>
        <begin position="318"/>
        <end position="336"/>
    </location>
</feature>
<keyword evidence="3 7" id="KW-0813">Transport</keyword>
<dbReference type="PRINTS" id="PR00171">
    <property type="entry name" value="SUGRTRNSPORT"/>
</dbReference>
<evidence type="ECO:0000256" key="3">
    <source>
        <dbReference type="ARBA" id="ARBA00022448"/>
    </source>
</evidence>
<sequence>MQKMTDFNSKVGAASSGSSLLVVQVCLVASLGGVLFGFDTAVISGTIGMVETQFGLDKVEVGWFGSAALIGAIIGSLISGVLGDRYGRRYILLVSAVLFFLSALGSTLPSSFSALIIARLVGGLGIGIASVLAPLYISEFSPAKIRGRLVALYQLSIVIGILLAYFSNWAVLGLVQMDSIGLEGMETLNKIMVSETWRAMFGTEMLPALLFFLLLWTIPESPRWLIKEGKDKKAMAILERINGRRSLPVEFNTIVESLSQKGGLLKELTQPGFKRALIAGLGLSIFGQFTGVNIIVYYGPDILSDAGINFDGALKFQVAIGFINLVFTALALWKIDSWGRRPLLIWGMSSVCTSLIVIGVLFSLPSIPSIWVVAMLCIYMASLAFSINAVIWVLLGELYPTQIRGRAMSLVTFANWGANFGTAFLFPWLVSVIGMDSSFFLFAVFCFLATIFFHQMIPETKGRTLEEIEEYWRDHDAQDAEP</sequence>
<dbReference type="PANTHER" id="PTHR48020:SF12">
    <property type="entry name" value="PROTON MYO-INOSITOL COTRANSPORTER"/>
    <property type="match status" value="1"/>
</dbReference>
<evidence type="ECO:0000256" key="6">
    <source>
        <dbReference type="ARBA" id="ARBA00023136"/>
    </source>
</evidence>
<dbReference type="PROSITE" id="PS50850">
    <property type="entry name" value="MFS"/>
    <property type="match status" value="1"/>
</dbReference>
<keyword evidence="6 8" id="KW-0472">Membrane</keyword>
<dbReference type="Gene3D" id="1.20.1250.20">
    <property type="entry name" value="MFS general substrate transporter like domains"/>
    <property type="match status" value="2"/>
</dbReference>
<dbReference type="InterPro" id="IPR020846">
    <property type="entry name" value="MFS_dom"/>
</dbReference>
<organism evidence="10 11">
    <name type="scientific">Flagellimonas aurea</name>
    <dbReference type="NCBI Taxonomy" id="2915619"/>
    <lineage>
        <taxon>Bacteria</taxon>
        <taxon>Pseudomonadati</taxon>
        <taxon>Bacteroidota</taxon>
        <taxon>Flavobacteriia</taxon>
        <taxon>Flavobacteriales</taxon>
        <taxon>Flavobacteriaceae</taxon>
        <taxon>Flagellimonas</taxon>
    </lineage>
</organism>
<protein>
    <submittedName>
        <fullName evidence="10">Sugar porter family MFS transporter</fullName>
    </submittedName>
</protein>
<evidence type="ECO:0000256" key="4">
    <source>
        <dbReference type="ARBA" id="ARBA00022692"/>
    </source>
</evidence>
<comment type="similarity">
    <text evidence="2 7">Belongs to the major facilitator superfamily. Sugar transporter (TC 2.A.1.1) family.</text>
</comment>
<feature type="transmembrane region" description="Helical" evidence="8">
    <location>
        <begin position="63"/>
        <end position="83"/>
    </location>
</feature>
<keyword evidence="11" id="KW-1185">Reference proteome</keyword>
<feature type="transmembrane region" description="Helical" evidence="8">
    <location>
        <begin position="432"/>
        <end position="453"/>
    </location>
</feature>
<comment type="subcellular location">
    <subcellularLocation>
        <location evidence="1">Membrane</location>
        <topology evidence="1">Multi-pass membrane protein</topology>
    </subcellularLocation>
</comment>
<comment type="caution">
    <text evidence="10">The sequence shown here is derived from an EMBL/GenBank/DDBJ whole genome shotgun (WGS) entry which is preliminary data.</text>
</comment>
<dbReference type="InterPro" id="IPR036259">
    <property type="entry name" value="MFS_trans_sf"/>
</dbReference>
<reference evidence="10 11" key="1">
    <citation type="submission" date="2021-03" db="EMBL/GenBank/DDBJ databases">
        <title>Muricauda lutimaris sp. nov. and Muricauda ruestringensis sp. nov, two marine members of the Flavobacteriaceae isolated from deep sea sediments of Western Pacific.</title>
        <authorList>
            <person name="Zhao S."/>
            <person name="Liu R."/>
        </authorList>
    </citation>
    <scope>NUCLEOTIDE SEQUENCE [LARGE SCALE GENOMIC DNA]</scope>
    <source>
        <strain evidence="10 11">BC31-1-A7</strain>
    </source>
</reference>
<feature type="transmembrane region" description="Helical" evidence="8">
    <location>
        <begin position="276"/>
        <end position="298"/>
    </location>
</feature>
<evidence type="ECO:0000259" key="9">
    <source>
        <dbReference type="PROSITE" id="PS50850"/>
    </source>
</evidence>
<dbReference type="PROSITE" id="PS00217">
    <property type="entry name" value="SUGAR_TRANSPORT_2"/>
    <property type="match status" value="1"/>
</dbReference>
<dbReference type="PROSITE" id="PS00216">
    <property type="entry name" value="SUGAR_TRANSPORT_1"/>
    <property type="match status" value="1"/>
</dbReference>
<feature type="transmembrane region" description="Helical" evidence="8">
    <location>
        <begin position="90"/>
        <end position="108"/>
    </location>
</feature>
<evidence type="ECO:0000256" key="5">
    <source>
        <dbReference type="ARBA" id="ARBA00022989"/>
    </source>
</evidence>
<name>A0ABS3G5J5_9FLAO</name>
<evidence type="ECO:0000256" key="7">
    <source>
        <dbReference type="RuleBase" id="RU003346"/>
    </source>
</evidence>
<feature type="domain" description="Major facilitator superfamily (MFS) profile" evidence="9">
    <location>
        <begin position="25"/>
        <end position="461"/>
    </location>
</feature>
<keyword evidence="4 8" id="KW-0812">Transmembrane</keyword>
<evidence type="ECO:0000313" key="11">
    <source>
        <dbReference type="Proteomes" id="UP000664044"/>
    </source>
</evidence>